<name>A0ABN6XW89_9MICO</name>
<keyword evidence="3" id="KW-1185">Reference proteome</keyword>
<feature type="transmembrane region" description="Helical" evidence="1">
    <location>
        <begin position="138"/>
        <end position="157"/>
    </location>
</feature>
<dbReference type="Pfam" id="PF13398">
    <property type="entry name" value="Peptidase_M50B"/>
    <property type="match status" value="1"/>
</dbReference>
<dbReference type="InterPro" id="IPR049500">
    <property type="entry name" value="Peptidase_M50B-like"/>
</dbReference>
<feature type="transmembrane region" description="Helical" evidence="1">
    <location>
        <begin position="113"/>
        <end position="131"/>
    </location>
</feature>
<organism evidence="2 3">
    <name type="scientific">Naasia aerilata</name>
    <dbReference type="NCBI Taxonomy" id="1162966"/>
    <lineage>
        <taxon>Bacteria</taxon>
        <taxon>Bacillati</taxon>
        <taxon>Actinomycetota</taxon>
        <taxon>Actinomycetes</taxon>
        <taxon>Micrococcales</taxon>
        <taxon>Microbacteriaceae</taxon>
        <taxon>Naasia</taxon>
    </lineage>
</organism>
<accession>A0ABN6XW89</accession>
<evidence type="ECO:0000313" key="2">
    <source>
        <dbReference type="EMBL" id="BDZ47648.1"/>
    </source>
</evidence>
<protein>
    <submittedName>
        <fullName evidence="2">Membrane protein</fullName>
    </submittedName>
</protein>
<feature type="transmembrane region" description="Helical" evidence="1">
    <location>
        <begin position="163"/>
        <end position="182"/>
    </location>
</feature>
<evidence type="ECO:0000256" key="1">
    <source>
        <dbReference type="SAM" id="Phobius"/>
    </source>
</evidence>
<dbReference type="RefSeq" id="WP_286277520.1">
    <property type="nucleotide sequence ID" value="NZ_AP027731.1"/>
</dbReference>
<reference evidence="3" key="1">
    <citation type="journal article" date="2019" name="Int. J. Syst. Evol. Microbiol.">
        <title>The Global Catalogue of Microorganisms (GCM) 10K type strain sequencing project: providing services to taxonomists for standard genome sequencing and annotation.</title>
        <authorList>
            <consortium name="The Broad Institute Genomics Platform"/>
            <consortium name="The Broad Institute Genome Sequencing Center for Infectious Disease"/>
            <person name="Wu L."/>
            <person name="Ma J."/>
        </authorList>
    </citation>
    <scope>NUCLEOTIDE SEQUENCE [LARGE SCALE GENOMIC DNA]</scope>
    <source>
        <strain evidence="3">NBRC 108725</strain>
    </source>
</reference>
<feature type="transmembrane region" description="Helical" evidence="1">
    <location>
        <begin position="87"/>
        <end position="107"/>
    </location>
</feature>
<keyword evidence="1" id="KW-0812">Transmembrane</keyword>
<proteinExistence type="predicted"/>
<evidence type="ECO:0000313" key="3">
    <source>
        <dbReference type="Proteomes" id="UP001321498"/>
    </source>
</evidence>
<dbReference type="Proteomes" id="UP001321498">
    <property type="component" value="Chromosome"/>
</dbReference>
<keyword evidence="1" id="KW-0472">Membrane</keyword>
<feature type="transmembrane region" description="Helical" evidence="1">
    <location>
        <begin position="213"/>
        <end position="235"/>
    </location>
</feature>
<feature type="transmembrane region" description="Helical" evidence="1">
    <location>
        <begin position="20"/>
        <end position="39"/>
    </location>
</feature>
<gene>
    <name evidence="2" type="ORF">GCM10025866_35570</name>
</gene>
<sequence length="241" mass="25121">MEQLADLWSRVTASQPALDAPLVWLALAVSAAAVLTPAWRLSRHGVTIVHEAGHGFAAFLTGRRLNGIRLHSDTSGVTVSVGRPSGLGMALTLLAGYPGPAAVGLGAAALVGLGHPAGALWALLGLLVLVLVQIRNWFGLWSILVAGTAVFALTWWGPAEWQSFGAVAVSGFLLLGGVRTVLELQSARRRLGRGRRGTTDADQLSRVAGLPGLLWVGFFLLLALACAGAGALLLLRLPPPW</sequence>
<keyword evidence="1" id="KW-1133">Transmembrane helix</keyword>
<dbReference type="EMBL" id="AP027731">
    <property type="protein sequence ID" value="BDZ47648.1"/>
    <property type="molecule type" value="Genomic_DNA"/>
</dbReference>